<comment type="caution">
    <text evidence="1">The sequence shown here is derived from an EMBL/GenBank/DDBJ whole genome shotgun (WGS) entry which is preliminary data.</text>
</comment>
<keyword evidence="2" id="KW-1185">Reference proteome</keyword>
<dbReference type="EMBL" id="VEWL01000014">
    <property type="protein sequence ID" value="TNV11579.1"/>
    <property type="molecule type" value="Genomic_DNA"/>
</dbReference>
<protein>
    <recommendedName>
        <fullName evidence="3">RraA family protein</fullName>
    </recommendedName>
</protein>
<evidence type="ECO:0008006" key="3">
    <source>
        <dbReference type="Google" id="ProtNLM"/>
    </source>
</evidence>
<dbReference type="InterPro" id="IPR005493">
    <property type="entry name" value="RraA/RraA-like"/>
</dbReference>
<proteinExistence type="predicted"/>
<evidence type="ECO:0000313" key="2">
    <source>
        <dbReference type="Proteomes" id="UP000312784"/>
    </source>
</evidence>
<dbReference type="PANTHER" id="PTHR33254">
    <property type="entry name" value="4-HYDROXY-4-METHYL-2-OXOGLUTARATE ALDOLASE 3-RELATED"/>
    <property type="match status" value="1"/>
</dbReference>
<dbReference type="PANTHER" id="PTHR33254:SF16">
    <property type="entry name" value="BLR3842 PROTEIN"/>
    <property type="match status" value="1"/>
</dbReference>
<evidence type="ECO:0000313" key="1">
    <source>
        <dbReference type="EMBL" id="TNV11579.1"/>
    </source>
</evidence>
<name>A0ABY2Y040_9HYPH</name>
<accession>A0ABY2Y040</accession>
<dbReference type="Gene3D" id="3.50.30.40">
    <property type="entry name" value="Ribonuclease E inhibitor RraA/RraA-like"/>
    <property type="match status" value="1"/>
</dbReference>
<dbReference type="InterPro" id="IPR036704">
    <property type="entry name" value="RraA/RraA-like_sf"/>
</dbReference>
<dbReference type="Proteomes" id="UP000312784">
    <property type="component" value="Unassembled WGS sequence"/>
</dbReference>
<dbReference type="SUPFAM" id="SSF89562">
    <property type="entry name" value="RraA-like"/>
    <property type="match status" value="1"/>
</dbReference>
<reference evidence="1 2" key="1">
    <citation type="submission" date="2019-06" db="EMBL/GenBank/DDBJ databases">
        <title>Ochrobactrum cricket sp.nov., isolated from the insect Teleogryllus occipitalis living in deserted cropland.</title>
        <authorList>
            <person name="Hu M."/>
        </authorList>
    </citation>
    <scope>NUCLEOTIDE SEQUENCE [LARGE SCALE GENOMIC DNA]</scope>
    <source>
        <strain evidence="1 2">LCB8</strain>
    </source>
</reference>
<organism evidence="1 2">
    <name type="scientific">Ochrobactrum teleogrylli</name>
    <dbReference type="NCBI Taxonomy" id="2479765"/>
    <lineage>
        <taxon>Bacteria</taxon>
        <taxon>Pseudomonadati</taxon>
        <taxon>Pseudomonadota</taxon>
        <taxon>Alphaproteobacteria</taxon>
        <taxon>Hyphomicrobiales</taxon>
        <taxon>Brucellaceae</taxon>
        <taxon>Brucella/Ochrobactrum group</taxon>
        <taxon>Ochrobactrum</taxon>
    </lineage>
</organism>
<dbReference type="Pfam" id="PF03737">
    <property type="entry name" value="RraA-like"/>
    <property type="match status" value="1"/>
</dbReference>
<gene>
    <name evidence="1" type="ORF">FIC94_18875</name>
</gene>
<sequence length="227" mass="23859">MIGMQKGNFMSNETNFSPAADGVGSSTIWDVTEHLHGGFSIRHRTIDTLKALRPTDRAIGVAYTIRMRRAKNSDPSNRLQFLQAYDNAPKGAVVVVEVQTDIGGVPMGDLVAHRLAAIGVSGVVINGPIRDTAGLANVAPPTWYKNITPAGPVSKEITVEVGVDVVVGGAVVRNGDLITADADGIMVTPPGEADELVTAANAVVERETAIHQRLSKGESLASILMGK</sequence>